<reference evidence="2" key="1">
    <citation type="journal article" date="2019" name="Int. J. Syst. Evol. Microbiol.">
        <title>The Global Catalogue of Microorganisms (GCM) 10K type strain sequencing project: providing services to taxonomists for standard genome sequencing and annotation.</title>
        <authorList>
            <consortium name="The Broad Institute Genomics Platform"/>
            <consortium name="The Broad Institute Genome Sequencing Center for Infectious Disease"/>
            <person name="Wu L."/>
            <person name="Ma J."/>
        </authorList>
    </citation>
    <scope>NUCLEOTIDE SEQUENCE [LARGE SCALE GENOMIC DNA]</scope>
    <source>
        <strain evidence="2">NBRC 3266</strain>
    </source>
</reference>
<proteinExistence type="predicted"/>
<dbReference type="GeneID" id="76196229"/>
<evidence type="ECO:0000313" key="2">
    <source>
        <dbReference type="Proteomes" id="UP001156629"/>
    </source>
</evidence>
<dbReference type="EMBL" id="BSNV01000051">
    <property type="protein sequence ID" value="GLQ67365.1"/>
    <property type="molecule type" value="Genomic_DNA"/>
</dbReference>
<dbReference type="Proteomes" id="UP001156629">
    <property type="component" value="Unassembled WGS sequence"/>
</dbReference>
<name>A0ABQ5WUY4_9PROT</name>
<gene>
    <name evidence="1" type="ORF">GCM10007870_29500</name>
</gene>
<dbReference type="RefSeq" id="WP_167383498.1">
    <property type="nucleotide sequence ID" value="NZ_BEWP01000020.1"/>
</dbReference>
<evidence type="ECO:0000313" key="1">
    <source>
        <dbReference type="EMBL" id="GLQ67365.1"/>
    </source>
</evidence>
<sequence length="50" mass="5631">MIAYIQAGDVSTLTARIDHDRSLKLAVLRSNHERAASLVPITLSHLWIEF</sequence>
<organism evidence="1 2">
    <name type="scientific">Gluconobacter kondonii</name>
    <dbReference type="NCBI Taxonomy" id="941463"/>
    <lineage>
        <taxon>Bacteria</taxon>
        <taxon>Pseudomonadati</taxon>
        <taxon>Pseudomonadota</taxon>
        <taxon>Alphaproteobacteria</taxon>
        <taxon>Acetobacterales</taxon>
        <taxon>Acetobacteraceae</taxon>
        <taxon>Gluconobacter</taxon>
    </lineage>
</organism>
<comment type="caution">
    <text evidence="1">The sequence shown here is derived from an EMBL/GenBank/DDBJ whole genome shotgun (WGS) entry which is preliminary data.</text>
</comment>
<protein>
    <submittedName>
        <fullName evidence="1">Uncharacterized protein</fullName>
    </submittedName>
</protein>
<keyword evidence="2" id="KW-1185">Reference proteome</keyword>
<accession>A0ABQ5WUY4</accession>